<dbReference type="EC" id="3.2.1.14" evidence="3"/>
<dbReference type="PROSITE" id="PS01095">
    <property type="entry name" value="GH18_1"/>
    <property type="match status" value="1"/>
</dbReference>
<dbReference type="EMBL" id="JAVHJM010000012">
    <property type="protein sequence ID" value="KAK6500777.1"/>
    <property type="molecule type" value="Genomic_DNA"/>
</dbReference>
<evidence type="ECO:0000256" key="10">
    <source>
        <dbReference type="SAM" id="MobiDB-lite"/>
    </source>
</evidence>
<feature type="domain" description="GH18" evidence="11">
    <location>
        <begin position="27"/>
        <end position="382"/>
    </location>
</feature>
<evidence type="ECO:0000256" key="5">
    <source>
        <dbReference type="ARBA" id="ARBA00023024"/>
    </source>
</evidence>
<gene>
    <name evidence="12" type="ORF">TWF506_003540</name>
</gene>
<dbReference type="SUPFAM" id="SSF54556">
    <property type="entry name" value="Chitinase insertion domain"/>
    <property type="match status" value="1"/>
</dbReference>
<dbReference type="InterPro" id="IPR001579">
    <property type="entry name" value="Glyco_hydro_18_chit_AS"/>
</dbReference>
<evidence type="ECO:0000256" key="8">
    <source>
        <dbReference type="ARBA" id="ARBA00023326"/>
    </source>
</evidence>
<dbReference type="GO" id="GO:0008061">
    <property type="term" value="F:chitin binding"/>
    <property type="evidence" value="ECO:0007669"/>
    <property type="project" value="InterPro"/>
</dbReference>
<dbReference type="SUPFAM" id="SSF51445">
    <property type="entry name" value="(Trans)glycosidases"/>
    <property type="match status" value="1"/>
</dbReference>
<dbReference type="GO" id="GO:0008843">
    <property type="term" value="F:endochitinase activity"/>
    <property type="evidence" value="ECO:0007669"/>
    <property type="project" value="UniProtKB-EC"/>
</dbReference>
<evidence type="ECO:0000256" key="4">
    <source>
        <dbReference type="ARBA" id="ARBA00022801"/>
    </source>
</evidence>
<dbReference type="Pfam" id="PF00704">
    <property type="entry name" value="Glyco_hydro_18"/>
    <property type="match status" value="1"/>
</dbReference>
<comment type="similarity">
    <text evidence="2">Belongs to the glycosyl hydrolase 18 family. Chitinase class V subfamily.</text>
</comment>
<sequence>MFAVQGLEFCGTNTVVNPRCNGNSAEKRTIGYFEAWGVGRSCDALFPEQIRASAYTHINFAFAFIDPVTFAVAPMSPGDPDLYRRLIALKAYNPGLQIWISFGGWTFTDDDQPTRHTFSDLAANVGNQLKFFASLLSFMSTYGFDGIDIDWEYPAADDRNGRPEDFANFVTLMRNLRAYLASTGHRYGVTVTLPTSFWYLQHFDVVNLEKHVDWFNIMSYDLAGTWDAQSIWRGPYVRAHTNLTEIDQALKLLWRNNINPANIVLGLGFYGRSFTLADPSCKSTGCPFSQGGPPGECTGESGTLSYSEILRRVQRGARPILDPVAAVQTLVYDNSYWVSYDDATTFKMKYDYANSNCLGGMMVWAASLDTLDGQGASALRRSQVANPNAVKLSLVQDTTSSCVWTNCGASCPSGYSPAAMNGGGQATSGRRCPKGSPRLFCCPSNNLPTCEWNLYQNGAARTFKVCQKKCASNQIAVGTDTNSCSSGHGTLCCENKNSVSYIDQCEWTGEAPSCAGILHIGEEARCNNPNKPFRLTRSSVGDGGERACVSSWKSLCCTNPPPYKNCAWHKSGKWYDWLFALCDGTCPPGKTVVAIDAWAAGCTGWGTGPGAFCCDPPNPPGSNTNPDSPTNPELIEWEATVRGWITAGSCQQTPGSGFKLLRMRELQSNATSLTARQQTLPSWTNIAVGAKLLLIIHQAGNNGLYASMGAIWDRVVQGAGDAWKSLTIDNIKDALDAPVGDPNPYINQILCDRLEAAATVQILRSQQEICVIPGEGPAQGAKRARSFTLNFNSNHIVNGNGQPGAGRLLQQITSDRLRPEYYRWFRYQNSGQFELEVVYLLGSDATHLDNSVRQIISNANGPPQDAFVIFHVHIERFGRYGLQVTQINIRHSPYMRPTFNPQTARDGIPTANNPSPGQWRAQSQNGVTRGLPVFACEVGRVWEIGIDDWVLNLPRNPPQEQVRLIQSAMHQINSDFDWFLNGALIPEHLQTFLTTDGQWNPNGRSSSLSYDRFGQEYNPFTRGFAGAGFIDPNNQHT</sequence>
<evidence type="ECO:0000256" key="6">
    <source>
        <dbReference type="ARBA" id="ARBA00023277"/>
    </source>
</evidence>
<comment type="catalytic activity">
    <reaction evidence="1">
        <text>Random endo-hydrolysis of N-acetyl-beta-D-glucosaminide (1-&gt;4)-beta-linkages in chitin and chitodextrins.</text>
        <dbReference type="EC" id="3.2.1.14"/>
    </reaction>
</comment>
<keyword evidence="7 9" id="KW-0326">Glycosidase</keyword>
<feature type="region of interest" description="Disordered" evidence="10">
    <location>
        <begin position="903"/>
        <end position="923"/>
    </location>
</feature>
<evidence type="ECO:0000313" key="13">
    <source>
        <dbReference type="Proteomes" id="UP001307849"/>
    </source>
</evidence>
<evidence type="ECO:0000256" key="2">
    <source>
        <dbReference type="ARBA" id="ARBA00008682"/>
    </source>
</evidence>
<keyword evidence="5" id="KW-0146">Chitin degradation</keyword>
<keyword evidence="4 9" id="KW-0378">Hydrolase</keyword>
<keyword evidence="6" id="KW-0119">Carbohydrate metabolism</keyword>
<dbReference type="InterPro" id="IPR011583">
    <property type="entry name" value="Chitinase_II/V-like_cat"/>
</dbReference>
<dbReference type="Gene3D" id="3.10.50.10">
    <property type="match status" value="1"/>
</dbReference>
<dbReference type="GO" id="GO:0000272">
    <property type="term" value="P:polysaccharide catabolic process"/>
    <property type="evidence" value="ECO:0007669"/>
    <property type="project" value="UniProtKB-KW"/>
</dbReference>
<dbReference type="SMART" id="SM00636">
    <property type="entry name" value="Glyco_18"/>
    <property type="match status" value="1"/>
</dbReference>
<dbReference type="AlphaFoldDB" id="A0AAN8RQG3"/>
<dbReference type="InterPro" id="IPR017853">
    <property type="entry name" value="GH"/>
</dbReference>
<dbReference type="InterPro" id="IPR050314">
    <property type="entry name" value="Glycosyl_Hydrlase_18"/>
</dbReference>
<name>A0AAN8RQG3_9PEZI</name>
<evidence type="ECO:0000259" key="11">
    <source>
        <dbReference type="PROSITE" id="PS51910"/>
    </source>
</evidence>
<dbReference type="InterPro" id="IPR001223">
    <property type="entry name" value="Glyco_hydro18_cat"/>
</dbReference>
<evidence type="ECO:0000256" key="7">
    <source>
        <dbReference type="ARBA" id="ARBA00023295"/>
    </source>
</evidence>
<evidence type="ECO:0000256" key="1">
    <source>
        <dbReference type="ARBA" id="ARBA00000822"/>
    </source>
</evidence>
<dbReference type="PANTHER" id="PTHR11177:SF333">
    <property type="entry name" value="CHITINASE"/>
    <property type="match status" value="1"/>
</dbReference>
<dbReference type="Gene3D" id="3.20.20.80">
    <property type="entry name" value="Glycosidases"/>
    <property type="match status" value="1"/>
</dbReference>
<dbReference type="PANTHER" id="PTHR11177">
    <property type="entry name" value="CHITINASE"/>
    <property type="match status" value="1"/>
</dbReference>
<dbReference type="Proteomes" id="UP001307849">
    <property type="component" value="Unassembled WGS sequence"/>
</dbReference>
<evidence type="ECO:0000313" key="12">
    <source>
        <dbReference type="EMBL" id="KAK6500777.1"/>
    </source>
</evidence>
<dbReference type="PROSITE" id="PS51910">
    <property type="entry name" value="GH18_2"/>
    <property type="match status" value="1"/>
</dbReference>
<comment type="caution">
    <text evidence="12">The sequence shown here is derived from an EMBL/GenBank/DDBJ whole genome shotgun (WGS) entry which is preliminary data.</text>
</comment>
<evidence type="ECO:0000256" key="3">
    <source>
        <dbReference type="ARBA" id="ARBA00012729"/>
    </source>
</evidence>
<feature type="compositionally biased region" description="Polar residues" evidence="10">
    <location>
        <begin position="910"/>
        <end position="923"/>
    </location>
</feature>
<dbReference type="GO" id="GO:0006032">
    <property type="term" value="P:chitin catabolic process"/>
    <property type="evidence" value="ECO:0007669"/>
    <property type="project" value="UniProtKB-KW"/>
</dbReference>
<keyword evidence="8" id="KW-0624">Polysaccharide degradation</keyword>
<proteinExistence type="inferred from homology"/>
<dbReference type="InterPro" id="IPR029070">
    <property type="entry name" value="Chitinase_insertion_sf"/>
</dbReference>
<keyword evidence="13" id="KW-1185">Reference proteome</keyword>
<organism evidence="12 13">
    <name type="scientific">Arthrobotrys conoides</name>
    <dbReference type="NCBI Taxonomy" id="74498"/>
    <lineage>
        <taxon>Eukaryota</taxon>
        <taxon>Fungi</taxon>
        <taxon>Dikarya</taxon>
        <taxon>Ascomycota</taxon>
        <taxon>Pezizomycotina</taxon>
        <taxon>Orbiliomycetes</taxon>
        <taxon>Orbiliales</taxon>
        <taxon>Orbiliaceae</taxon>
        <taxon>Arthrobotrys</taxon>
    </lineage>
</organism>
<protein>
    <recommendedName>
        <fullName evidence="3">chitinase</fullName>
        <ecNumber evidence="3">3.2.1.14</ecNumber>
    </recommendedName>
</protein>
<accession>A0AAN8RQG3</accession>
<reference evidence="12 13" key="1">
    <citation type="submission" date="2019-10" db="EMBL/GenBank/DDBJ databases">
        <authorList>
            <person name="Palmer J.M."/>
        </authorList>
    </citation>
    <scope>NUCLEOTIDE SEQUENCE [LARGE SCALE GENOMIC DNA]</scope>
    <source>
        <strain evidence="12 13">TWF506</strain>
    </source>
</reference>
<evidence type="ECO:0000256" key="9">
    <source>
        <dbReference type="RuleBase" id="RU000489"/>
    </source>
</evidence>